<dbReference type="RefSeq" id="WP_381809355.1">
    <property type="nucleotide sequence ID" value="NZ_JBHYTS010000059.1"/>
</dbReference>
<dbReference type="EMBL" id="JBHYTS010000059">
    <property type="protein sequence ID" value="MFE1754439.1"/>
    <property type="molecule type" value="Genomic_DNA"/>
</dbReference>
<evidence type="ECO:0000313" key="2">
    <source>
        <dbReference type="EMBL" id="MFE1754439.1"/>
    </source>
</evidence>
<accession>A0ABW6HCR9</accession>
<gene>
    <name evidence="2" type="ORF">ACFW88_28505</name>
</gene>
<reference evidence="2 3" key="1">
    <citation type="submission" date="2024-09" db="EMBL/GenBank/DDBJ databases">
        <title>The Natural Products Discovery Center: Release of the First 8490 Sequenced Strains for Exploring Actinobacteria Biosynthetic Diversity.</title>
        <authorList>
            <person name="Kalkreuter E."/>
            <person name="Kautsar S.A."/>
            <person name="Yang D."/>
            <person name="Bader C.D."/>
            <person name="Teijaro C.N."/>
            <person name="Fluegel L."/>
            <person name="Davis C.M."/>
            <person name="Simpson J.R."/>
            <person name="Lauterbach L."/>
            <person name="Steele A.D."/>
            <person name="Gui C."/>
            <person name="Meng S."/>
            <person name="Li G."/>
            <person name="Viehrig K."/>
            <person name="Ye F."/>
            <person name="Su P."/>
            <person name="Kiefer A.F."/>
            <person name="Nichols A."/>
            <person name="Cepeda A.J."/>
            <person name="Yan W."/>
            <person name="Fan B."/>
            <person name="Jiang Y."/>
            <person name="Adhikari A."/>
            <person name="Zheng C.-J."/>
            <person name="Schuster L."/>
            <person name="Cowan T.M."/>
            <person name="Smanski M.J."/>
            <person name="Chevrette M.G."/>
            <person name="De Carvalho L.P.S."/>
            <person name="Shen B."/>
        </authorList>
    </citation>
    <scope>NUCLEOTIDE SEQUENCE [LARGE SCALE GENOMIC DNA]</scope>
    <source>
        <strain evidence="2 3">NPDC059500</strain>
    </source>
</reference>
<dbReference type="Proteomes" id="UP001599756">
    <property type="component" value="Unassembled WGS sequence"/>
</dbReference>
<evidence type="ECO:0000256" key="1">
    <source>
        <dbReference type="SAM" id="SignalP"/>
    </source>
</evidence>
<keyword evidence="3" id="KW-1185">Reference proteome</keyword>
<evidence type="ECO:0000313" key="3">
    <source>
        <dbReference type="Proteomes" id="UP001599756"/>
    </source>
</evidence>
<sequence length="249" mass="24738">MRRPRLLVAVSAIAVVTASLAGADALVTHRAEQRISRAVACRLAPVGDVDAALDSPLAAVRLLNGGVGDVDVRAEHLERQGMSMSLRAHLRGVRTDGTTRGGDAAVTVPYDQLAGRLARADRTGATDWKLGGDGKGLTLTAAAGPLGLPVTVHAGVAIRSGSLVVTPTAATFLGRTVPVDALPAGAGDSAAAERLKPRSYPLSGLPAGVRATGAHAGDSGLTVRLALPSGSASGSVGGRQGTAGGCASV</sequence>
<name>A0ABW6HCR9_9ACTN</name>
<feature type="chain" id="PRO_5046205310" evidence="1">
    <location>
        <begin position="22"/>
        <end position="249"/>
    </location>
</feature>
<protein>
    <submittedName>
        <fullName evidence="2">DUF2993 domain-containing protein</fullName>
    </submittedName>
</protein>
<feature type="signal peptide" evidence="1">
    <location>
        <begin position="1"/>
        <end position="21"/>
    </location>
</feature>
<organism evidence="2 3">
    <name type="scientific">Streptomyces anandii</name>
    <dbReference type="NCBI Taxonomy" id="285454"/>
    <lineage>
        <taxon>Bacteria</taxon>
        <taxon>Bacillati</taxon>
        <taxon>Actinomycetota</taxon>
        <taxon>Actinomycetes</taxon>
        <taxon>Kitasatosporales</taxon>
        <taxon>Streptomycetaceae</taxon>
        <taxon>Streptomyces</taxon>
    </lineage>
</organism>
<dbReference type="Pfam" id="PF11209">
    <property type="entry name" value="LmeA"/>
    <property type="match status" value="1"/>
</dbReference>
<proteinExistence type="predicted"/>
<keyword evidence="1" id="KW-0732">Signal</keyword>
<comment type="caution">
    <text evidence="2">The sequence shown here is derived from an EMBL/GenBank/DDBJ whole genome shotgun (WGS) entry which is preliminary data.</text>
</comment>
<dbReference type="InterPro" id="IPR021373">
    <property type="entry name" value="DUF2993"/>
</dbReference>